<keyword evidence="3" id="KW-1185">Reference proteome</keyword>
<gene>
    <name evidence="2" type="ORF">P7K49_001458</name>
</gene>
<dbReference type="Pfam" id="PF00022">
    <property type="entry name" value="Actin"/>
    <property type="match status" value="2"/>
</dbReference>
<protein>
    <submittedName>
        <fullName evidence="2">Uncharacterized protein</fullName>
    </submittedName>
</protein>
<evidence type="ECO:0000313" key="3">
    <source>
        <dbReference type="Proteomes" id="UP001266305"/>
    </source>
</evidence>
<reference evidence="2 3" key="1">
    <citation type="submission" date="2023-05" db="EMBL/GenBank/DDBJ databases">
        <title>B98-5 Cell Line De Novo Hybrid Assembly: An Optical Mapping Approach.</title>
        <authorList>
            <person name="Kananen K."/>
            <person name="Auerbach J.A."/>
            <person name="Kautto E."/>
            <person name="Blachly J.S."/>
        </authorList>
    </citation>
    <scope>NUCLEOTIDE SEQUENCE [LARGE SCALE GENOMIC DNA]</scope>
    <source>
        <strain evidence="2">B95-8</strain>
        <tissue evidence="2">Cell line</tissue>
    </source>
</reference>
<sequence length="239" mass="26776">MLLTEALLNPKANCEKMTQVVFEIFNNSAMYVAIQVVLSLYATGIVMDSDLIDHLMKILTQCDLSFTTLAEWEIMRDMKEKLCYVTLDFKQEMAMAASSSSLEKEYKLPNAQVISIGNKHFCCPKSLFQPSFLGMESCGILETTFNSIMEHDLDNHKELYANTVLSGSTTMYPGITDRIQKEITTLVPSVMKIKIIAPPKGKHSVWIGSSILASLSTFQQLWISKQEYAESGPPSSKCF</sequence>
<accession>A0ABQ9WEI7</accession>
<dbReference type="Gene3D" id="3.30.420.40">
    <property type="match status" value="2"/>
</dbReference>
<dbReference type="SMART" id="SM00268">
    <property type="entry name" value="ACTIN"/>
    <property type="match status" value="1"/>
</dbReference>
<proteinExistence type="inferred from homology"/>
<comment type="caution">
    <text evidence="2">The sequence shown here is derived from an EMBL/GenBank/DDBJ whole genome shotgun (WGS) entry which is preliminary data.</text>
</comment>
<dbReference type="PANTHER" id="PTHR11937">
    <property type="entry name" value="ACTIN"/>
    <property type="match status" value="1"/>
</dbReference>
<dbReference type="EMBL" id="JASSZA010000001">
    <property type="protein sequence ID" value="KAK2120072.1"/>
    <property type="molecule type" value="Genomic_DNA"/>
</dbReference>
<evidence type="ECO:0000256" key="1">
    <source>
        <dbReference type="RuleBase" id="RU000487"/>
    </source>
</evidence>
<comment type="similarity">
    <text evidence="1">Belongs to the actin family.</text>
</comment>
<evidence type="ECO:0000313" key="2">
    <source>
        <dbReference type="EMBL" id="KAK2120072.1"/>
    </source>
</evidence>
<dbReference type="SUPFAM" id="SSF53067">
    <property type="entry name" value="Actin-like ATPase domain"/>
    <property type="match status" value="2"/>
</dbReference>
<dbReference type="Proteomes" id="UP001266305">
    <property type="component" value="Unassembled WGS sequence"/>
</dbReference>
<organism evidence="2 3">
    <name type="scientific">Saguinus oedipus</name>
    <name type="common">Cotton-top tamarin</name>
    <name type="synonym">Oedipomidas oedipus</name>
    <dbReference type="NCBI Taxonomy" id="9490"/>
    <lineage>
        <taxon>Eukaryota</taxon>
        <taxon>Metazoa</taxon>
        <taxon>Chordata</taxon>
        <taxon>Craniata</taxon>
        <taxon>Vertebrata</taxon>
        <taxon>Euteleostomi</taxon>
        <taxon>Mammalia</taxon>
        <taxon>Eutheria</taxon>
        <taxon>Euarchontoglires</taxon>
        <taxon>Primates</taxon>
        <taxon>Haplorrhini</taxon>
        <taxon>Platyrrhini</taxon>
        <taxon>Cebidae</taxon>
        <taxon>Callitrichinae</taxon>
        <taxon>Saguinus</taxon>
    </lineage>
</organism>
<dbReference type="InterPro" id="IPR043129">
    <property type="entry name" value="ATPase_NBD"/>
</dbReference>
<dbReference type="Gene3D" id="3.90.640.10">
    <property type="entry name" value="Actin, Chain A, domain 4"/>
    <property type="match status" value="1"/>
</dbReference>
<name>A0ABQ9WEI7_SAGOE</name>
<dbReference type="InterPro" id="IPR004000">
    <property type="entry name" value="Actin"/>
</dbReference>